<comment type="caution">
    <text evidence="1">The sequence shown here is derived from an EMBL/GenBank/DDBJ whole genome shotgun (WGS) entry which is preliminary data.</text>
</comment>
<dbReference type="EMBL" id="CAJOBB010003423">
    <property type="protein sequence ID" value="CAF4039794.1"/>
    <property type="molecule type" value="Genomic_DNA"/>
</dbReference>
<name>A0A819R6T2_9BILA</name>
<accession>A0A819R6T2</accession>
<dbReference type="Proteomes" id="UP000663868">
    <property type="component" value="Unassembled WGS sequence"/>
</dbReference>
<evidence type="ECO:0000313" key="1">
    <source>
        <dbReference type="EMBL" id="CAF4039794.1"/>
    </source>
</evidence>
<gene>
    <name evidence="1" type="ORF">KXQ929_LOCUS30842</name>
</gene>
<organism evidence="1 2">
    <name type="scientific">Adineta steineri</name>
    <dbReference type="NCBI Taxonomy" id="433720"/>
    <lineage>
        <taxon>Eukaryota</taxon>
        <taxon>Metazoa</taxon>
        <taxon>Spiralia</taxon>
        <taxon>Gnathifera</taxon>
        <taxon>Rotifera</taxon>
        <taxon>Eurotatoria</taxon>
        <taxon>Bdelloidea</taxon>
        <taxon>Adinetida</taxon>
        <taxon>Adinetidae</taxon>
        <taxon>Adineta</taxon>
    </lineage>
</organism>
<sequence>MFVTNVPNAVIADRFLCNLKSMNLLQMYWNEDDRKRYLEGAFYKYFKSRDGNTCVLRFHAGGHYAHHFHHVFDFYGGICLCDDNI</sequence>
<protein>
    <submittedName>
        <fullName evidence="1">Uncharacterized protein</fullName>
    </submittedName>
</protein>
<reference evidence="1" key="1">
    <citation type="submission" date="2021-02" db="EMBL/GenBank/DDBJ databases">
        <authorList>
            <person name="Nowell W R."/>
        </authorList>
    </citation>
    <scope>NUCLEOTIDE SEQUENCE</scope>
</reference>
<evidence type="ECO:0000313" key="2">
    <source>
        <dbReference type="Proteomes" id="UP000663868"/>
    </source>
</evidence>
<dbReference type="AlphaFoldDB" id="A0A819R6T2"/>
<proteinExistence type="predicted"/>